<organism evidence="1">
    <name type="scientific">marine sediment metagenome</name>
    <dbReference type="NCBI Taxonomy" id="412755"/>
    <lineage>
        <taxon>unclassified sequences</taxon>
        <taxon>metagenomes</taxon>
        <taxon>ecological metagenomes</taxon>
    </lineage>
</organism>
<name>X0VXN0_9ZZZZ</name>
<proteinExistence type="predicted"/>
<protein>
    <submittedName>
        <fullName evidence="1">Uncharacterized protein</fullName>
    </submittedName>
</protein>
<dbReference type="EMBL" id="BARS01035182">
    <property type="protein sequence ID" value="GAG15862.1"/>
    <property type="molecule type" value="Genomic_DNA"/>
</dbReference>
<gene>
    <name evidence="1" type="ORF">S01H1_54244</name>
</gene>
<reference evidence="1" key="1">
    <citation type="journal article" date="2014" name="Front. Microbiol.">
        <title>High frequency of phylogenetically diverse reductive dehalogenase-homologous genes in deep subseafloor sedimentary metagenomes.</title>
        <authorList>
            <person name="Kawai M."/>
            <person name="Futagami T."/>
            <person name="Toyoda A."/>
            <person name="Takaki Y."/>
            <person name="Nishi S."/>
            <person name="Hori S."/>
            <person name="Arai W."/>
            <person name="Tsubouchi T."/>
            <person name="Morono Y."/>
            <person name="Uchiyama I."/>
            <person name="Ito T."/>
            <person name="Fujiyama A."/>
            <person name="Inagaki F."/>
            <person name="Takami H."/>
        </authorList>
    </citation>
    <scope>NUCLEOTIDE SEQUENCE</scope>
    <source>
        <strain evidence="1">Expedition CK06-06</strain>
    </source>
</reference>
<sequence>MTRIRLTDISPDGVRIFVDWDKFVPGASVFIPAINTIKAIDHVTDATKLTKKDITYRVSVENGKHGVRVWRLR</sequence>
<accession>X0VXN0</accession>
<dbReference type="AlphaFoldDB" id="X0VXN0"/>
<comment type="caution">
    <text evidence="1">The sequence shown here is derived from an EMBL/GenBank/DDBJ whole genome shotgun (WGS) entry which is preliminary data.</text>
</comment>
<evidence type="ECO:0000313" key="1">
    <source>
        <dbReference type="EMBL" id="GAG15862.1"/>
    </source>
</evidence>